<dbReference type="Gene3D" id="3.40.50.720">
    <property type="entry name" value="NAD(P)-binding Rossmann-like Domain"/>
    <property type="match status" value="1"/>
</dbReference>
<dbReference type="InterPro" id="IPR057326">
    <property type="entry name" value="KR_dom"/>
</dbReference>
<proteinExistence type="inferred from homology"/>
<reference evidence="5 6" key="1">
    <citation type="submission" date="2021-04" db="EMBL/GenBank/DDBJ databases">
        <title>Pseudomonas boanensis sp. nov., a bacterium isolated from river water used for household purposes in Boane District, Mozambique.</title>
        <authorList>
            <person name="Nicklasson M."/>
            <person name="Martin-Rodriguez A.J."/>
            <person name="Thorell K."/>
            <person name="Neves L."/>
            <person name="Mussagy A."/>
            <person name="Rydberg H.A."/>
            <person name="Hernroth B."/>
            <person name="Svensson-Stadler L."/>
            <person name="Sjoling A."/>
        </authorList>
    </citation>
    <scope>NUCLEOTIDE SEQUENCE [LARGE SCALE GENOMIC DNA]</scope>
    <source>
        <strain evidence="5 6">DB1</strain>
    </source>
</reference>
<keyword evidence="6" id="KW-1185">Reference proteome</keyword>
<dbReference type="Pfam" id="PF00106">
    <property type="entry name" value="adh_short"/>
    <property type="match status" value="1"/>
</dbReference>
<dbReference type="PRINTS" id="PR00080">
    <property type="entry name" value="SDRFAMILY"/>
</dbReference>
<evidence type="ECO:0000256" key="2">
    <source>
        <dbReference type="ARBA" id="ARBA00023002"/>
    </source>
</evidence>
<keyword evidence="2" id="KW-0560">Oxidoreductase</keyword>
<dbReference type="PRINTS" id="PR00081">
    <property type="entry name" value="GDHRDH"/>
</dbReference>
<dbReference type="SUPFAM" id="SSF51735">
    <property type="entry name" value="NAD(P)-binding Rossmann-fold domains"/>
    <property type="match status" value="1"/>
</dbReference>
<gene>
    <name evidence="5" type="ORF">J7302_08225</name>
</gene>
<dbReference type="CDD" id="cd05233">
    <property type="entry name" value="SDR_c"/>
    <property type="match status" value="1"/>
</dbReference>
<dbReference type="PANTHER" id="PTHR44196">
    <property type="entry name" value="DEHYDROGENASE/REDUCTASE SDR FAMILY MEMBER 7B"/>
    <property type="match status" value="1"/>
</dbReference>
<dbReference type="InterPro" id="IPR020904">
    <property type="entry name" value="Sc_DH/Rdtase_CS"/>
</dbReference>
<dbReference type="PROSITE" id="PS00061">
    <property type="entry name" value="ADH_SHORT"/>
    <property type="match status" value="1"/>
</dbReference>
<dbReference type="InterPro" id="IPR002347">
    <property type="entry name" value="SDR_fam"/>
</dbReference>
<dbReference type="EMBL" id="JAGTIS010000003">
    <property type="protein sequence ID" value="MBT8766117.1"/>
    <property type="molecule type" value="Genomic_DNA"/>
</dbReference>
<dbReference type="SMART" id="SM00822">
    <property type="entry name" value="PKS_KR"/>
    <property type="match status" value="1"/>
</dbReference>
<dbReference type="Proteomes" id="UP001519667">
    <property type="component" value="Unassembled WGS sequence"/>
</dbReference>
<comment type="similarity">
    <text evidence="1 3">Belongs to the short-chain dehydrogenases/reductases (SDR) family.</text>
</comment>
<evidence type="ECO:0000259" key="4">
    <source>
        <dbReference type="SMART" id="SM00822"/>
    </source>
</evidence>
<evidence type="ECO:0000256" key="1">
    <source>
        <dbReference type="ARBA" id="ARBA00006484"/>
    </source>
</evidence>
<accession>A0ABS5XEP3</accession>
<dbReference type="InterPro" id="IPR036291">
    <property type="entry name" value="NAD(P)-bd_dom_sf"/>
</dbReference>
<protein>
    <submittedName>
        <fullName evidence="5">SDR family NAD(P)-dependent oxidoreductase</fullName>
    </submittedName>
</protein>
<evidence type="ECO:0000256" key="3">
    <source>
        <dbReference type="RuleBase" id="RU000363"/>
    </source>
</evidence>
<dbReference type="RefSeq" id="WP_215372772.1">
    <property type="nucleotide sequence ID" value="NZ_CP113889.1"/>
</dbReference>
<comment type="caution">
    <text evidence="5">The sequence shown here is derived from an EMBL/GenBank/DDBJ whole genome shotgun (WGS) entry which is preliminary data.</text>
</comment>
<name>A0ABS5XEP3_9GAMM</name>
<evidence type="ECO:0000313" key="6">
    <source>
        <dbReference type="Proteomes" id="UP001519667"/>
    </source>
</evidence>
<organism evidence="5 6">
    <name type="scientific">Metapseudomonas boanensis</name>
    <dbReference type="NCBI Taxonomy" id="2822138"/>
    <lineage>
        <taxon>Bacteria</taxon>
        <taxon>Pseudomonadati</taxon>
        <taxon>Pseudomonadota</taxon>
        <taxon>Gammaproteobacteria</taxon>
        <taxon>Pseudomonadales</taxon>
        <taxon>Pseudomonadaceae</taxon>
        <taxon>Metapseudomonas</taxon>
    </lineage>
</organism>
<dbReference type="PANTHER" id="PTHR44196:SF1">
    <property type="entry name" value="DEHYDROGENASE_REDUCTASE SDR FAMILY MEMBER 7B"/>
    <property type="match status" value="1"/>
</dbReference>
<sequence>MVIEQGQVAVITGAAGGIGKGLAEEAAALGLRLVLSDIDGQRLTALAEELAAQGAEVATLVADVGDPEQVESLLALAQQRFDGVDLLFNNAGVMQTGFSWEITAAQWQRMLDINLRGVINGVRSFVPLLLRQGRPAHIVNTASLAGLISSPMMAPYTVTKQAVVALSETLHYELAMLQAPVSVSVLCPGPVASDIMASNRAAGEAARQLDSLLDSTIRQGMAPRELAQLVFAGVAEGRFWLLPHKSFKPALEQRLASILEETNPVFQMVDVEGEPHGA</sequence>
<feature type="domain" description="Ketoreductase" evidence="4">
    <location>
        <begin position="7"/>
        <end position="194"/>
    </location>
</feature>
<evidence type="ECO:0000313" key="5">
    <source>
        <dbReference type="EMBL" id="MBT8766117.1"/>
    </source>
</evidence>